<name>A0A392UKK4_9FABA</name>
<dbReference type="EMBL" id="LXQA010837783">
    <property type="protein sequence ID" value="MCI73408.1"/>
    <property type="molecule type" value="Genomic_DNA"/>
</dbReference>
<evidence type="ECO:0000313" key="1">
    <source>
        <dbReference type="EMBL" id="MCI73408.1"/>
    </source>
</evidence>
<protein>
    <submittedName>
        <fullName evidence="1">Uncharacterized protein</fullName>
    </submittedName>
</protein>
<dbReference type="Proteomes" id="UP000265520">
    <property type="component" value="Unassembled WGS sequence"/>
</dbReference>
<sequence>MENWGKEYNEYQQRHLFSEAALGLEDNEQGTPFHMDPGGSS</sequence>
<comment type="caution">
    <text evidence="1">The sequence shown here is derived from an EMBL/GenBank/DDBJ whole genome shotgun (WGS) entry which is preliminary data.</text>
</comment>
<accession>A0A392UKK4</accession>
<feature type="non-terminal residue" evidence="1">
    <location>
        <position position="41"/>
    </location>
</feature>
<keyword evidence="2" id="KW-1185">Reference proteome</keyword>
<organism evidence="1 2">
    <name type="scientific">Trifolium medium</name>
    <dbReference type="NCBI Taxonomy" id="97028"/>
    <lineage>
        <taxon>Eukaryota</taxon>
        <taxon>Viridiplantae</taxon>
        <taxon>Streptophyta</taxon>
        <taxon>Embryophyta</taxon>
        <taxon>Tracheophyta</taxon>
        <taxon>Spermatophyta</taxon>
        <taxon>Magnoliopsida</taxon>
        <taxon>eudicotyledons</taxon>
        <taxon>Gunneridae</taxon>
        <taxon>Pentapetalae</taxon>
        <taxon>rosids</taxon>
        <taxon>fabids</taxon>
        <taxon>Fabales</taxon>
        <taxon>Fabaceae</taxon>
        <taxon>Papilionoideae</taxon>
        <taxon>50 kb inversion clade</taxon>
        <taxon>NPAAA clade</taxon>
        <taxon>Hologalegina</taxon>
        <taxon>IRL clade</taxon>
        <taxon>Trifolieae</taxon>
        <taxon>Trifolium</taxon>
    </lineage>
</organism>
<dbReference type="AlphaFoldDB" id="A0A392UKK4"/>
<reference evidence="1 2" key="1">
    <citation type="journal article" date="2018" name="Front. Plant Sci.">
        <title>Red Clover (Trifolium pratense) and Zigzag Clover (T. medium) - A Picture of Genomic Similarities and Differences.</title>
        <authorList>
            <person name="Dluhosova J."/>
            <person name="Istvanek J."/>
            <person name="Nedelnik J."/>
            <person name="Repkova J."/>
        </authorList>
    </citation>
    <scope>NUCLEOTIDE SEQUENCE [LARGE SCALE GENOMIC DNA]</scope>
    <source>
        <strain evidence="2">cv. 10/8</strain>
        <tissue evidence="1">Leaf</tissue>
    </source>
</reference>
<proteinExistence type="predicted"/>
<evidence type="ECO:0000313" key="2">
    <source>
        <dbReference type="Proteomes" id="UP000265520"/>
    </source>
</evidence>